<gene>
    <name evidence="4" type="ORF">GLV81_12470</name>
</gene>
<dbReference type="KEGG" id="fls:GLV81_12470"/>
<keyword evidence="1" id="KW-1133">Transmembrane helix</keyword>
<reference evidence="4 5" key="1">
    <citation type="submission" date="2019-11" db="EMBL/GenBank/DDBJ databases">
        <authorList>
            <person name="Im W.T."/>
        </authorList>
    </citation>
    <scope>NUCLEOTIDE SEQUENCE [LARGE SCALE GENOMIC DNA]</scope>
    <source>
        <strain evidence="4 5">SB-02</strain>
    </source>
</reference>
<keyword evidence="2" id="KW-0732">Signal</keyword>
<keyword evidence="1" id="KW-0472">Membrane</keyword>
<feature type="transmembrane region" description="Helical" evidence="1">
    <location>
        <begin position="279"/>
        <end position="296"/>
    </location>
</feature>
<evidence type="ECO:0000259" key="3">
    <source>
        <dbReference type="Pfam" id="PF14258"/>
    </source>
</evidence>
<name>A0A6I6G7T8_9BACT</name>
<feature type="signal peptide" evidence="2">
    <location>
        <begin position="1"/>
        <end position="19"/>
    </location>
</feature>
<sequence>MAVNIRMAWIFACFLLLLACKKTQQPSRFIDERFTLSATDKKPFGGYVARFMTDTLYGGNNITENGLTFNKWYDDFVLNSDNQRNEVYIIFSPAVRAFSKEADDMRSFVSKGNTLLIVTDELSKEVTDALGCEITDDAEVLSMMVRLQMVDTRLSIADSSSHAMLSYPYYYYPFLERVLIDSNKTDSIQWLGQNAAGKPHLARYSIGNGQVIVAGNARGLSNYFLLNGQNHGYLKTLLSYLPEYPAKIHWDLFFQRNVNRQPEDYSVFSALMAIPPLRWSFWILLALAAIWILSNLRRKQKMIPIVAPNSNTTVSFVQTIAQLYFNKQDHANVGRKLATHFTDYLRNNYYMPPLTMQAEWAYILHQKTGMTMTDAQETTRLIRKAQQSNDFSASDLMHLHSLIADVVNRKQKKATHQ</sequence>
<dbReference type="EMBL" id="CP046566">
    <property type="protein sequence ID" value="QGW28806.1"/>
    <property type="molecule type" value="Genomic_DNA"/>
</dbReference>
<dbReference type="AlphaFoldDB" id="A0A6I6G7T8"/>
<dbReference type="Pfam" id="PF14258">
    <property type="entry name" value="DUF4350"/>
    <property type="match status" value="1"/>
</dbReference>
<keyword evidence="5" id="KW-1185">Reference proteome</keyword>
<accession>A0A6I6G7T8</accession>
<evidence type="ECO:0000256" key="2">
    <source>
        <dbReference type="SAM" id="SignalP"/>
    </source>
</evidence>
<keyword evidence="1" id="KW-0812">Transmembrane</keyword>
<dbReference type="InterPro" id="IPR025646">
    <property type="entry name" value="DUF4350"/>
</dbReference>
<protein>
    <recommendedName>
        <fullName evidence="3">DUF4350 domain-containing protein</fullName>
    </recommendedName>
</protein>
<organism evidence="4 5">
    <name type="scientific">Phnomibacter ginsenosidimutans</name>
    <dbReference type="NCBI Taxonomy" id="2676868"/>
    <lineage>
        <taxon>Bacteria</taxon>
        <taxon>Pseudomonadati</taxon>
        <taxon>Bacteroidota</taxon>
        <taxon>Chitinophagia</taxon>
        <taxon>Chitinophagales</taxon>
        <taxon>Chitinophagaceae</taxon>
        <taxon>Phnomibacter</taxon>
    </lineage>
</organism>
<feature type="chain" id="PRO_5026056281" description="DUF4350 domain-containing protein" evidence="2">
    <location>
        <begin position="20"/>
        <end position="417"/>
    </location>
</feature>
<evidence type="ECO:0000256" key="1">
    <source>
        <dbReference type="SAM" id="Phobius"/>
    </source>
</evidence>
<dbReference type="Proteomes" id="UP000426027">
    <property type="component" value="Chromosome"/>
</dbReference>
<dbReference type="PROSITE" id="PS51257">
    <property type="entry name" value="PROKAR_LIPOPROTEIN"/>
    <property type="match status" value="1"/>
</dbReference>
<evidence type="ECO:0000313" key="4">
    <source>
        <dbReference type="EMBL" id="QGW28806.1"/>
    </source>
</evidence>
<evidence type="ECO:0000313" key="5">
    <source>
        <dbReference type="Proteomes" id="UP000426027"/>
    </source>
</evidence>
<proteinExistence type="predicted"/>
<feature type="domain" description="DUF4350" evidence="3">
    <location>
        <begin position="65"/>
        <end position="238"/>
    </location>
</feature>
<dbReference type="RefSeq" id="WP_157479159.1">
    <property type="nucleotide sequence ID" value="NZ_CP046566.1"/>
</dbReference>